<protein>
    <submittedName>
        <fullName evidence="2">Putative Holin-X, holin superfamily III</fullName>
    </submittedName>
</protein>
<dbReference type="InterPro" id="IPR009937">
    <property type="entry name" value="Phage_holin_3_6"/>
</dbReference>
<dbReference type="STRING" id="995034.SAMN05216219_0492"/>
<dbReference type="Proteomes" id="UP000198867">
    <property type="component" value="Unassembled WGS sequence"/>
</dbReference>
<evidence type="ECO:0000313" key="3">
    <source>
        <dbReference type="Proteomes" id="UP000198867"/>
    </source>
</evidence>
<proteinExistence type="predicted"/>
<evidence type="ECO:0000313" key="2">
    <source>
        <dbReference type="EMBL" id="SFN41083.1"/>
    </source>
</evidence>
<keyword evidence="1" id="KW-1133">Transmembrane helix</keyword>
<dbReference type="AlphaFoldDB" id="A0A1I4YTJ1"/>
<feature type="transmembrane region" description="Helical" evidence="1">
    <location>
        <begin position="52"/>
        <end position="76"/>
    </location>
</feature>
<sequence>MTDRTVSDKNRESLATLIGNLPGLVTALIQAEIDQLKTKAQHLGSYAGKGAIFMVLALIFVFFAIGTLVAVGILALSLVMPAWLAALIVFVVFVLIAAVLALIGVNFFKKLSSDPNPIESVKKDIRAVKGEGEYDRY</sequence>
<dbReference type="EMBL" id="FOVM01000001">
    <property type="protein sequence ID" value="SFN41083.1"/>
    <property type="molecule type" value="Genomic_DNA"/>
</dbReference>
<gene>
    <name evidence="2" type="ORF">SAMN05216219_0492</name>
</gene>
<name>A0A1I4YTJ1_9MICO</name>
<organism evidence="2 3">
    <name type="scientific">Mycetocola miduiensis</name>
    <dbReference type="NCBI Taxonomy" id="995034"/>
    <lineage>
        <taxon>Bacteria</taxon>
        <taxon>Bacillati</taxon>
        <taxon>Actinomycetota</taxon>
        <taxon>Actinomycetes</taxon>
        <taxon>Micrococcales</taxon>
        <taxon>Microbacteriaceae</taxon>
        <taxon>Mycetocola</taxon>
    </lineage>
</organism>
<dbReference type="Pfam" id="PF07332">
    <property type="entry name" value="Phage_holin_3_6"/>
    <property type="match status" value="1"/>
</dbReference>
<dbReference type="OrthoDB" id="5082180at2"/>
<keyword evidence="1" id="KW-0812">Transmembrane</keyword>
<keyword evidence="1" id="KW-0472">Membrane</keyword>
<dbReference type="RefSeq" id="WP_090708470.1">
    <property type="nucleotide sequence ID" value="NZ_FOVM01000001.1"/>
</dbReference>
<keyword evidence="3" id="KW-1185">Reference proteome</keyword>
<feature type="transmembrane region" description="Helical" evidence="1">
    <location>
        <begin position="82"/>
        <end position="108"/>
    </location>
</feature>
<reference evidence="3" key="1">
    <citation type="submission" date="2016-10" db="EMBL/GenBank/DDBJ databases">
        <authorList>
            <person name="Varghese N."/>
            <person name="Submissions S."/>
        </authorList>
    </citation>
    <scope>NUCLEOTIDE SEQUENCE [LARGE SCALE GENOMIC DNA]</scope>
    <source>
        <strain evidence="3">CGMCC 1.11101</strain>
    </source>
</reference>
<evidence type="ECO:0000256" key="1">
    <source>
        <dbReference type="SAM" id="Phobius"/>
    </source>
</evidence>
<accession>A0A1I4YTJ1</accession>